<keyword evidence="2" id="KW-1185">Reference proteome</keyword>
<organism evidence="1 2">
    <name type="scientific">Megaselia scalaris</name>
    <name type="common">Humpbacked fly</name>
    <name type="synonym">Phora scalaris</name>
    <dbReference type="NCBI Taxonomy" id="36166"/>
    <lineage>
        <taxon>Eukaryota</taxon>
        <taxon>Metazoa</taxon>
        <taxon>Ecdysozoa</taxon>
        <taxon>Arthropoda</taxon>
        <taxon>Hexapoda</taxon>
        <taxon>Insecta</taxon>
        <taxon>Pterygota</taxon>
        <taxon>Neoptera</taxon>
        <taxon>Endopterygota</taxon>
        <taxon>Diptera</taxon>
        <taxon>Brachycera</taxon>
        <taxon>Muscomorpha</taxon>
        <taxon>Platypezoidea</taxon>
        <taxon>Phoridae</taxon>
        <taxon>Megaseliini</taxon>
        <taxon>Megaselia</taxon>
    </lineage>
</organism>
<dbReference type="AlphaFoldDB" id="T1GU34"/>
<proteinExistence type="predicted"/>
<sequence length="75" mass="8492">MFDVIKKHPDHPKLNNEVLKLLRALAGNNTTKIHKVQKGAAPIVQNILNRYLVGHNKSGAIRAPILVRRCGYYKH</sequence>
<dbReference type="EMBL" id="CAQQ02003428">
    <property type="status" value="NOT_ANNOTATED_CDS"/>
    <property type="molecule type" value="Genomic_DNA"/>
</dbReference>
<dbReference type="Proteomes" id="UP000015102">
    <property type="component" value="Unassembled WGS sequence"/>
</dbReference>
<dbReference type="EMBL" id="CAQQ02003430">
    <property type="status" value="NOT_ANNOTATED_CDS"/>
    <property type="molecule type" value="Genomic_DNA"/>
</dbReference>
<evidence type="ECO:0000313" key="1">
    <source>
        <dbReference type="EnsemblMetazoa" id="MESCA007236-PA"/>
    </source>
</evidence>
<dbReference type="EMBL" id="CAQQ02003429">
    <property type="status" value="NOT_ANNOTATED_CDS"/>
    <property type="molecule type" value="Genomic_DNA"/>
</dbReference>
<reference evidence="1" key="2">
    <citation type="submission" date="2015-06" db="UniProtKB">
        <authorList>
            <consortium name="EnsemblMetazoa"/>
        </authorList>
    </citation>
    <scope>IDENTIFICATION</scope>
</reference>
<protein>
    <submittedName>
        <fullName evidence="1">Uncharacterized protein</fullName>
    </submittedName>
</protein>
<reference evidence="2" key="1">
    <citation type="submission" date="2013-02" db="EMBL/GenBank/DDBJ databases">
        <authorList>
            <person name="Hughes D."/>
        </authorList>
    </citation>
    <scope>NUCLEOTIDE SEQUENCE</scope>
    <source>
        <strain>Durham</strain>
        <strain evidence="2">NC isolate 2 -- Noor lab</strain>
    </source>
</reference>
<evidence type="ECO:0000313" key="2">
    <source>
        <dbReference type="Proteomes" id="UP000015102"/>
    </source>
</evidence>
<accession>T1GU34</accession>
<name>T1GU34_MEGSC</name>
<dbReference type="HOGENOM" id="CLU_2673944_0_0_1"/>
<dbReference type="EnsemblMetazoa" id="MESCA007236-RA">
    <property type="protein sequence ID" value="MESCA007236-PA"/>
    <property type="gene ID" value="MESCA007236"/>
</dbReference>
<dbReference type="EMBL" id="CAQQ02003431">
    <property type="status" value="NOT_ANNOTATED_CDS"/>
    <property type="molecule type" value="Genomic_DNA"/>
</dbReference>